<feature type="compositionally biased region" description="Polar residues" evidence="1">
    <location>
        <begin position="609"/>
        <end position="618"/>
    </location>
</feature>
<feature type="region of interest" description="Disordered" evidence="1">
    <location>
        <begin position="223"/>
        <end position="366"/>
    </location>
</feature>
<feature type="region of interest" description="Disordered" evidence="1">
    <location>
        <begin position="525"/>
        <end position="695"/>
    </location>
</feature>
<gene>
    <name evidence="2" type="ORF">H0H81_011024</name>
</gene>
<feature type="compositionally biased region" description="Basic and acidic residues" evidence="1">
    <location>
        <begin position="458"/>
        <end position="471"/>
    </location>
</feature>
<comment type="caution">
    <text evidence="2">The sequence shown here is derived from an EMBL/GenBank/DDBJ whole genome shotgun (WGS) entry which is preliminary data.</text>
</comment>
<name>A0A9P7K418_9AGAR</name>
<dbReference type="Proteomes" id="UP000717328">
    <property type="component" value="Unassembled WGS sequence"/>
</dbReference>
<dbReference type="SUPFAM" id="SSF55753">
    <property type="entry name" value="Actin depolymerizing proteins"/>
    <property type="match status" value="1"/>
</dbReference>
<feature type="compositionally biased region" description="Polar residues" evidence="1">
    <location>
        <begin position="399"/>
        <end position="413"/>
    </location>
</feature>
<reference evidence="2" key="2">
    <citation type="submission" date="2021-10" db="EMBL/GenBank/DDBJ databases">
        <title>Phylogenomics reveals ancestral predisposition of the termite-cultivated fungus Termitomyces towards a domesticated lifestyle.</title>
        <authorList>
            <person name="Auxier B."/>
            <person name="Grum-Grzhimaylo A."/>
            <person name="Cardenas M.E."/>
            <person name="Lodge J.D."/>
            <person name="Laessoe T."/>
            <person name="Pedersen O."/>
            <person name="Smith M.E."/>
            <person name="Kuyper T.W."/>
            <person name="Franco-Molano E.A."/>
            <person name="Baroni T.J."/>
            <person name="Aanen D.K."/>
        </authorList>
    </citation>
    <scope>NUCLEOTIDE SEQUENCE</scope>
    <source>
        <strain evidence="2">D49</strain>
    </source>
</reference>
<feature type="region of interest" description="Disordered" evidence="1">
    <location>
        <begin position="832"/>
        <end position="872"/>
    </location>
</feature>
<sequence>MESRHGSSRSRTEVPELKPEAGLAEWTSKIKALQRQVDADEEAEQIRLEQEIAASRLARIRRSQGFGHASRTSSDLSKLKDGLPNFSQDEADATLTDRPKSFLERQSNHADAMQRLTGAPPTSNTNIKNHDLGNPSAHSQPHSESKQAIPLAAFMGGRATGPRLNKHAPQHDAHDPTQFEQRSFAHSPHPMFGTGGVAMPGIAVQRDGIAKPSAVASLSKAKLSGRVSELPSTTKTYSETYERSPVTRGQEIRERTASTPSYVPSSPWGPPKQTKTISMSQTPRLVSSASSSATQDREGRNRSNSPAHSGHKPTDRPMTPHLSADVTGTTVSSKSHITVPSLAGPIRPEPRPPTSGPHIPPSTVPSKAFMRPLQQKEPTPSLSRLQGRGFVQSMVQVSSQLETQHENPNSSPATPEKNKRKSSVLDRWQPNVSSSVPSSPTSPTPRGIRRSITADPAMSEKPKPSRAESPKRLKSALSNPSLRQENIPPRPNQSSKLSGGEKVPAVGLGSATTLVVFKPTPIEVPPVVDEFGFKPPIGSRGEDTGLGSPAPSKPLSHPTKERARKPRKQKTPPNQIHPPSSLRDTKPSLDRPRSVIVKKVSFKIENEIEPQTQKNTIVSLPLDEPKAPEPALDPIQGSSPRLLPVSTVEPRPSFPTPGSEFSNRLPQPLPGLQGDGKQDLSKQTCGQSSIDQTSRGSIRHALPGMAPNISTNDKALPSKQFTTEQTSHGSIRRALPGMTNDISTTDKIPASKQLNVDGDSHSLVRHALPALVPMLANAPNSLQPTPAPQHTPLSPLQEATQRFGSAQLHEKLSRGQSIGRNRPTVMDVAQAQALSEADRSNEKPESEYPQAISAKRPHPDIPSSPTNAEKPKASYEKYSYIILPSLKEEATPTPTPVGTLLRKEVDIREQIIQKDKDAETCSEPLEPETNTSRAPPVENKPLDGSIFPPPGLNIDALLKYTVRPVQLEPGTTTVSVEVLVITGTTASTLTKDLTIFYETEILAIIHRSKAHLTGLVSTSVWGWEGKRATMGGREQRKLQELAQRYGTTANIIHQNSEPPLMVHILGGVLAIRQGTRTHWTPENTAMHLVRSLRGVILIDQKDLSIKNLCSAYSYCVSILDSVYIWYGRGSTALERKAALEYGHSLVTGVPPIELNEGGSDNDEMFWMILGDEEYANADYWRWRKTSSIGDPRIWRAGADLGKDCIWQAIPIDFLSNETGIHNSVYIIDCIWEFYVMVGSNARARRRDIEFALLLASVSNMPALGEYIHIGEILGTLDAGVIGTALFSDSTRSCSPVTDTQGS</sequence>
<feature type="compositionally biased region" description="Basic and acidic residues" evidence="1">
    <location>
        <begin position="1"/>
        <end position="19"/>
    </location>
</feature>
<evidence type="ECO:0000313" key="2">
    <source>
        <dbReference type="EMBL" id="KAG5635505.1"/>
    </source>
</evidence>
<feature type="compositionally biased region" description="Polar residues" evidence="1">
    <location>
        <begin position="273"/>
        <end position="294"/>
    </location>
</feature>
<dbReference type="Gene3D" id="3.40.20.10">
    <property type="entry name" value="Severin"/>
    <property type="match status" value="1"/>
</dbReference>
<dbReference type="EMBL" id="JABCKI010006076">
    <property type="protein sequence ID" value="KAG5635505.1"/>
    <property type="molecule type" value="Genomic_DNA"/>
</dbReference>
<evidence type="ECO:0008006" key="4">
    <source>
        <dbReference type="Google" id="ProtNLM"/>
    </source>
</evidence>
<organism evidence="2 3">
    <name type="scientific">Sphagnurus paluster</name>
    <dbReference type="NCBI Taxonomy" id="117069"/>
    <lineage>
        <taxon>Eukaryota</taxon>
        <taxon>Fungi</taxon>
        <taxon>Dikarya</taxon>
        <taxon>Basidiomycota</taxon>
        <taxon>Agaricomycotina</taxon>
        <taxon>Agaricomycetes</taxon>
        <taxon>Agaricomycetidae</taxon>
        <taxon>Agaricales</taxon>
        <taxon>Tricholomatineae</taxon>
        <taxon>Lyophyllaceae</taxon>
        <taxon>Sphagnurus</taxon>
    </lineage>
</organism>
<feature type="compositionally biased region" description="Polar residues" evidence="1">
    <location>
        <begin position="681"/>
        <end position="695"/>
    </location>
</feature>
<feature type="region of interest" description="Disordered" evidence="1">
    <location>
        <begin position="64"/>
        <end position="146"/>
    </location>
</feature>
<accession>A0A9P7K418</accession>
<protein>
    <recommendedName>
        <fullName evidence="4">Gelsolin repeat protein</fullName>
    </recommendedName>
</protein>
<feature type="region of interest" description="Disordered" evidence="1">
    <location>
        <begin position="399"/>
        <end position="504"/>
    </location>
</feature>
<evidence type="ECO:0000256" key="1">
    <source>
        <dbReference type="SAM" id="MobiDB-lite"/>
    </source>
</evidence>
<feature type="compositionally biased region" description="Polar residues" evidence="1">
    <location>
        <begin position="326"/>
        <end position="338"/>
    </location>
</feature>
<feature type="compositionally biased region" description="Basic and acidic residues" evidence="1">
    <location>
        <begin position="583"/>
        <end position="593"/>
    </location>
</feature>
<reference evidence="2" key="1">
    <citation type="submission" date="2021-02" db="EMBL/GenBank/DDBJ databases">
        <authorList>
            <person name="Nieuwenhuis M."/>
            <person name="Van De Peppel L.J.J."/>
        </authorList>
    </citation>
    <scope>NUCLEOTIDE SEQUENCE</scope>
    <source>
        <strain evidence="2">D49</strain>
    </source>
</reference>
<proteinExistence type="predicted"/>
<feature type="compositionally biased region" description="Pro residues" evidence="1">
    <location>
        <begin position="351"/>
        <end position="363"/>
    </location>
</feature>
<feature type="compositionally biased region" description="Basic and acidic residues" evidence="1">
    <location>
        <begin position="95"/>
        <end position="108"/>
    </location>
</feature>
<evidence type="ECO:0000313" key="3">
    <source>
        <dbReference type="Proteomes" id="UP000717328"/>
    </source>
</evidence>
<keyword evidence="3" id="KW-1185">Reference proteome</keyword>
<feature type="compositionally biased region" description="Polar residues" evidence="1">
    <location>
        <begin position="230"/>
        <end position="239"/>
    </location>
</feature>
<dbReference type="InterPro" id="IPR029006">
    <property type="entry name" value="ADF-H/Gelsolin-like_dom_sf"/>
</dbReference>
<dbReference type="OrthoDB" id="6375767at2759"/>
<feature type="region of interest" description="Disordered" evidence="1">
    <location>
        <begin position="1"/>
        <end position="21"/>
    </location>
</feature>
<feature type="compositionally biased region" description="Low complexity" evidence="1">
    <location>
        <begin position="432"/>
        <end position="445"/>
    </location>
</feature>
<feature type="compositionally biased region" description="Basic and acidic residues" evidence="1">
    <location>
        <begin position="836"/>
        <end position="846"/>
    </location>
</feature>
<feature type="region of interest" description="Disordered" evidence="1">
    <location>
        <begin position="914"/>
        <end position="941"/>
    </location>
</feature>